<dbReference type="SUPFAM" id="SSF47336">
    <property type="entry name" value="ACP-like"/>
    <property type="match status" value="1"/>
</dbReference>
<dbReference type="EMBL" id="CP024646">
    <property type="protein sequence ID" value="AZV24579.1"/>
    <property type="molecule type" value="Genomic_DNA"/>
</dbReference>
<dbReference type="SUPFAM" id="SSF56801">
    <property type="entry name" value="Acetyl-CoA synthetase-like"/>
    <property type="match status" value="1"/>
</dbReference>
<dbReference type="SMART" id="SM00823">
    <property type="entry name" value="PKS_PP"/>
    <property type="match status" value="1"/>
</dbReference>
<evidence type="ECO:0000256" key="2">
    <source>
        <dbReference type="ARBA" id="ARBA00022553"/>
    </source>
</evidence>
<dbReference type="InterPro" id="IPR045851">
    <property type="entry name" value="AMP-bd_C_sf"/>
</dbReference>
<dbReference type="InterPro" id="IPR013120">
    <property type="entry name" value="FAR_NAD-bd"/>
</dbReference>
<organism evidence="4 5">
    <name type="scientific">Pseudomonas syringae</name>
    <dbReference type="NCBI Taxonomy" id="317"/>
    <lineage>
        <taxon>Bacteria</taxon>
        <taxon>Pseudomonadati</taxon>
        <taxon>Pseudomonadota</taxon>
        <taxon>Gammaproteobacteria</taxon>
        <taxon>Pseudomonadales</taxon>
        <taxon>Pseudomonadaceae</taxon>
        <taxon>Pseudomonas</taxon>
    </lineage>
</organism>
<dbReference type="InterPro" id="IPR020806">
    <property type="entry name" value="PKS_PP-bd"/>
</dbReference>
<name>A0A3T0JMC6_PSESX</name>
<keyword evidence="1" id="KW-0596">Phosphopantetheine</keyword>
<dbReference type="InterPro" id="IPR010080">
    <property type="entry name" value="Thioester_reductase-like_dom"/>
</dbReference>
<dbReference type="Gene3D" id="3.40.50.12780">
    <property type="entry name" value="N-terminal domain of ligase-like"/>
    <property type="match status" value="1"/>
</dbReference>
<dbReference type="PANTHER" id="PTHR44845">
    <property type="entry name" value="CARRIER DOMAIN-CONTAINING PROTEIN"/>
    <property type="match status" value="1"/>
</dbReference>
<dbReference type="CDD" id="cd05930">
    <property type="entry name" value="A_NRPS"/>
    <property type="match status" value="1"/>
</dbReference>
<dbReference type="AlphaFoldDB" id="A0A3T0JMC6"/>
<evidence type="ECO:0000313" key="5">
    <source>
        <dbReference type="Proteomes" id="UP000282760"/>
    </source>
</evidence>
<feature type="domain" description="Carrier" evidence="3">
    <location>
        <begin position="664"/>
        <end position="741"/>
    </location>
</feature>
<dbReference type="Gene3D" id="1.10.1200.10">
    <property type="entry name" value="ACP-like"/>
    <property type="match status" value="1"/>
</dbReference>
<protein>
    <submittedName>
        <fullName evidence="4">Peptide transporter</fullName>
    </submittedName>
</protein>
<dbReference type="InterPro" id="IPR009081">
    <property type="entry name" value="PP-bd_ACP"/>
</dbReference>
<dbReference type="Pfam" id="PF00550">
    <property type="entry name" value="PP-binding"/>
    <property type="match status" value="1"/>
</dbReference>
<dbReference type="InterPro" id="IPR000873">
    <property type="entry name" value="AMP-dep_synth/lig_dom"/>
</dbReference>
<reference evidence="4 5" key="1">
    <citation type="submission" date="2017-11" db="EMBL/GenBank/DDBJ databases">
        <title>Effect of PGPRs.</title>
        <authorList>
            <person name="Oliva R."/>
            <person name="Nong J."/>
            <person name="Roman V."/>
        </authorList>
    </citation>
    <scope>NUCLEOTIDE SEQUENCE [LARGE SCALE GENOMIC DNA]</scope>
    <source>
        <strain evidence="4">Inb918</strain>
    </source>
</reference>
<dbReference type="NCBIfam" id="TIGR01746">
    <property type="entry name" value="Thioester-redct"/>
    <property type="match status" value="1"/>
</dbReference>
<dbReference type="Gene3D" id="3.40.50.720">
    <property type="entry name" value="NAD(P)-binding Rossmann-like Domain"/>
    <property type="match status" value="1"/>
</dbReference>
<evidence type="ECO:0000256" key="1">
    <source>
        <dbReference type="ARBA" id="ARBA00022450"/>
    </source>
</evidence>
<evidence type="ECO:0000313" key="4">
    <source>
        <dbReference type="EMBL" id="AZV24579.1"/>
    </source>
</evidence>
<dbReference type="PROSITE" id="PS50075">
    <property type="entry name" value="CARRIER"/>
    <property type="match status" value="1"/>
</dbReference>
<dbReference type="InterPro" id="IPR042099">
    <property type="entry name" value="ANL_N_sf"/>
</dbReference>
<sequence>MRRLDILLRGRSQALTDLAQELEQHGHSLLTQAAPSVDLVIDDGSLAPQDHGTTPHLTLRLGIGATGAGGLPVLDLLCLCNSTLLSRVPIADEPSGNGQALRQRTLALVVDEVALLVSRFSRDAEYFQHATTARAPDFEQVENLLFLDSLAYVHRLNATAHPALLQQAQIPVIERLQQSLIEHAERPALHLAEQSISYRQLHDHSRAIQQRLLAMLEAQPQPWVVGICLPKCDALFASILAILGSGAVYLPLEPSHPLQRQQYILENAGAVLLLHDGEHPLSGSMPGLDVCRIDRTDTDLSRPLMRQRPSLDSPCMALYTSGTTGHPKGVLLSQANLAHFTAWYADYVQLRAESRVLQFSSLSFDSSLIDIFPSLLEGAELVVPDDNQRRDPLQLVALIRRRQLTHAFLPPALLSILPLEQLQSVGQIMTGGDVCEPFVIEQLTRQGKLHNLYGPTEATVLITARQLQPGDSNRTLGGPIANSQVLILDDDLQPVPEQTVGELFIVGPGVCLGYLNNPQQTSERYLDLELPDGQRLRAYRSGDMAKWGEDGIELCGRRDNQVKIRGFRVEPEEIERCLRESQLYRQIAVVIDSQRRILAFLAQPQSDAARESLKAHAQQFLPDYMQPVAWTELPNMPFAANGKVDRKALLELPVSVQDSGPKCLPANADEALLLEIWGELLELPTSDISTDESFFNLGGHSILLSRMLLRLREEFGRSISINRFIELPTISKLATLVRGTDDSAVLSAQAMADAERALDIEPLPISRMGDVHKVIVTGANSFVGVHIVEALLGWGASEVACLVRDGGGQTAAQRFAQSLRENRLEHLDLSRVRVYSADITRPQLGLADDDFERLDREFGALVHNAANVNHVLDYESLAADNVEPIFELLRLCEGRSKKVFNFVSTLSASSTVDDAGRVLELPAAPTPPIYIRNGYNLSKWVGERILERARERGVRVNLYRPGNISFNSLSGVCQPHKNRLMLMLKGSIQLGQVPAFALNFDLMPVDFLARFIAFHASRYSAERAVFNLHNPEPLSWDAYVASFRETGSEFSLVSVADWQQQLGRVDADNALFGVLGFYLNGFEEDIGDISLIGHANAQAGVQQMGAHYPEKSPALLRRGCDYLKEINFI</sequence>
<dbReference type="Pfam" id="PF00501">
    <property type="entry name" value="AMP-binding"/>
    <property type="match status" value="1"/>
</dbReference>
<evidence type="ECO:0000259" key="3">
    <source>
        <dbReference type="PROSITE" id="PS50075"/>
    </source>
</evidence>
<dbReference type="SUPFAM" id="SSF51735">
    <property type="entry name" value="NAD(P)-binding Rossmann-fold domains"/>
    <property type="match status" value="1"/>
</dbReference>
<keyword evidence="2" id="KW-0597">Phosphoprotein</keyword>
<dbReference type="NCBIfam" id="TIGR01733">
    <property type="entry name" value="AA-adenyl-dom"/>
    <property type="match status" value="1"/>
</dbReference>
<accession>A0A3T0JMC6</accession>
<dbReference type="Pfam" id="PF07993">
    <property type="entry name" value="NAD_binding_4"/>
    <property type="match status" value="1"/>
</dbReference>
<dbReference type="InterPro" id="IPR036291">
    <property type="entry name" value="NAD(P)-bd_dom_sf"/>
</dbReference>
<dbReference type="Gene3D" id="3.30.300.30">
    <property type="match status" value="1"/>
</dbReference>
<dbReference type="InterPro" id="IPR036736">
    <property type="entry name" value="ACP-like_sf"/>
</dbReference>
<gene>
    <name evidence="4" type="ORF">CT157_00705</name>
</gene>
<dbReference type="CDD" id="cd05235">
    <property type="entry name" value="SDR_e1"/>
    <property type="match status" value="1"/>
</dbReference>
<dbReference type="PANTHER" id="PTHR44845:SF6">
    <property type="entry name" value="BETA-ALANINE-ACTIVATING ENZYME"/>
    <property type="match status" value="1"/>
</dbReference>
<dbReference type="InterPro" id="IPR010071">
    <property type="entry name" value="AA_adenyl_dom"/>
</dbReference>
<dbReference type="Proteomes" id="UP000282760">
    <property type="component" value="Chromosome"/>
</dbReference>
<proteinExistence type="predicted"/>
<dbReference type="GO" id="GO:0031177">
    <property type="term" value="F:phosphopantetheine binding"/>
    <property type="evidence" value="ECO:0007669"/>
    <property type="project" value="InterPro"/>
</dbReference>